<dbReference type="InterPro" id="IPR012674">
    <property type="entry name" value="Calycin"/>
</dbReference>
<dbReference type="Gene3D" id="2.40.128.20">
    <property type="match status" value="1"/>
</dbReference>
<name>G1KP40_ANOCA</name>
<evidence type="ECO:0000259" key="3">
    <source>
        <dbReference type="PROSITE" id="PS00214"/>
    </source>
</evidence>
<dbReference type="Ensembl" id="ENSACAT00000013724.3">
    <property type="protein sequence ID" value="ENSACAP00000013449.2"/>
    <property type="gene ID" value="ENSACAG00000013627.3"/>
</dbReference>
<dbReference type="GO" id="GO:0005829">
    <property type="term" value="C:cytosol"/>
    <property type="evidence" value="ECO:0000318"/>
    <property type="project" value="GO_Central"/>
</dbReference>
<dbReference type="STRING" id="28377.ENSACAP00000013449"/>
<dbReference type="GO" id="GO:0005504">
    <property type="term" value="F:fatty acid binding"/>
    <property type="evidence" value="ECO:0000318"/>
    <property type="project" value="GO_Central"/>
</dbReference>
<reference evidence="4" key="2">
    <citation type="submission" date="2025-08" db="UniProtKB">
        <authorList>
            <consortium name="Ensembl"/>
        </authorList>
    </citation>
    <scope>IDENTIFICATION</scope>
</reference>
<dbReference type="InParanoid" id="G1KP40"/>
<dbReference type="PANTHER" id="PTHR11955">
    <property type="entry name" value="FATTY ACID BINDING PROTEIN"/>
    <property type="match status" value="1"/>
</dbReference>
<dbReference type="AlphaFoldDB" id="G1KP40"/>
<evidence type="ECO:0000313" key="5">
    <source>
        <dbReference type="Proteomes" id="UP000001646"/>
    </source>
</evidence>
<reference evidence="4" key="3">
    <citation type="submission" date="2025-09" db="UniProtKB">
        <authorList>
            <consortium name="Ensembl"/>
        </authorList>
    </citation>
    <scope>IDENTIFICATION</scope>
</reference>
<dbReference type="PRINTS" id="PR00178">
    <property type="entry name" value="FATTYACIDBP"/>
</dbReference>
<keyword evidence="2" id="KW-0813">Transport</keyword>
<dbReference type="InterPro" id="IPR031259">
    <property type="entry name" value="ILBP"/>
</dbReference>
<dbReference type="InterPro" id="IPR000463">
    <property type="entry name" value="Fatty_acid-bd"/>
</dbReference>
<dbReference type="SUPFAM" id="SSF50814">
    <property type="entry name" value="Lipocalins"/>
    <property type="match status" value="1"/>
</dbReference>
<dbReference type="GeneTree" id="ENSGT00940000160445"/>
<proteinExistence type="inferred from homology"/>
<dbReference type="HOGENOM" id="CLU_113772_0_0_1"/>
<organism evidence="4 5">
    <name type="scientific">Anolis carolinensis</name>
    <name type="common">Green anole</name>
    <name type="synonym">American chameleon</name>
    <dbReference type="NCBI Taxonomy" id="28377"/>
    <lineage>
        <taxon>Eukaryota</taxon>
        <taxon>Metazoa</taxon>
        <taxon>Chordata</taxon>
        <taxon>Craniata</taxon>
        <taxon>Vertebrata</taxon>
        <taxon>Euteleostomi</taxon>
        <taxon>Lepidosauria</taxon>
        <taxon>Squamata</taxon>
        <taxon>Bifurcata</taxon>
        <taxon>Unidentata</taxon>
        <taxon>Episquamata</taxon>
        <taxon>Toxicofera</taxon>
        <taxon>Iguania</taxon>
        <taxon>Dactyloidae</taxon>
        <taxon>Anolis</taxon>
    </lineage>
</organism>
<dbReference type="GO" id="GO:0005634">
    <property type="term" value="C:nucleus"/>
    <property type="evidence" value="ECO:0000318"/>
    <property type="project" value="GO_Central"/>
</dbReference>
<protein>
    <recommendedName>
        <fullName evidence="3">Cytosolic fatty-acid binding proteins domain-containing protein</fullName>
    </recommendedName>
</protein>
<dbReference type="FunFam" id="2.40.128.20:FF:000001">
    <property type="entry name" value="Fatty acid-binding protein, adipocyte"/>
    <property type="match status" value="1"/>
</dbReference>
<evidence type="ECO:0000256" key="1">
    <source>
        <dbReference type="ARBA" id="ARBA00008390"/>
    </source>
</evidence>
<sequence>MGLLQMYFVFFSSNSTRLGNICSCHHFEREDFSAKASRPVTLLPKVSLNHLSIMSEQFLGTWKLISSENFDEYMKELGVCYSQRKLGSLAKPTVVITKNKDVITIRTETIFKVNEVSFRLGQEFEETTMDCRHAKSIVTMEGGTLTKVQKWGDKCTIIKRKLVGGNMVVECTMNDVTCTRIYARV</sequence>
<evidence type="ECO:0000313" key="4">
    <source>
        <dbReference type="Ensembl" id="ENSACAP00000013449.2"/>
    </source>
</evidence>
<gene>
    <name evidence="4" type="primary">LOC100554742</name>
</gene>
<reference evidence="4 5" key="1">
    <citation type="submission" date="2009-12" db="EMBL/GenBank/DDBJ databases">
        <title>The Genome Sequence of Anolis carolinensis (Green Anole Lizard).</title>
        <authorList>
            <consortium name="The Genome Sequencing Platform"/>
            <person name="Di Palma F."/>
            <person name="Alfoldi J."/>
            <person name="Heiman D."/>
            <person name="Young S."/>
            <person name="Grabherr M."/>
            <person name="Johnson J."/>
            <person name="Lander E.S."/>
            <person name="Lindblad-Toh K."/>
        </authorList>
    </citation>
    <scope>NUCLEOTIDE SEQUENCE [LARGE SCALE GENOMIC DNA]</scope>
    <source>
        <strain evidence="4 5">JBL SC #1</strain>
    </source>
</reference>
<accession>G1KP40</accession>
<dbReference type="Proteomes" id="UP000001646">
    <property type="component" value="Chromosome 4"/>
</dbReference>
<dbReference type="CDD" id="cd19443">
    <property type="entry name" value="FABP3-like"/>
    <property type="match status" value="1"/>
</dbReference>
<evidence type="ECO:0000256" key="2">
    <source>
        <dbReference type="RuleBase" id="RU003696"/>
    </source>
</evidence>
<comment type="similarity">
    <text evidence="1 2">Belongs to the calycin superfamily. Fatty-acid binding protein (FABP) family.</text>
</comment>
<dbReference type="GO" id="GO:0015908">
    <property type="term" value="P:fatty acid transport"/>
    <property type="evidence" value="ECO:0000318"/>
    <property type="project" value="GO_Central"/>
</dbReference>
<dbReference type="PROSITE" id="PS00214">
    <property type="entry name" value="FABP"/>
    <property type="match status" value="1"/>
</dbReference>
<keyword evidence="5" id="KW-1185">Reference proteome</keyword>
<feature type="domain" description="Cytosolic fatty-acid binding proteins" evidence="3">
    <location>
        <begin position="60"/>
        <end position="77"/>
    </location>
</feature>
<dbReference type="eggNOG" id="KOG4015">
    <property type="taxonomic scope" value="Eukaryota"/>
</dbReference>
<dbReference type="Bgee" id="ENSACAG00000013627">
    <property type="expression patterns" value="Expressed in ovary and 4 other cell types or tissues"/>
</dbReference>
<dbReference type="InterPro" id="IPR000566">
    <property type="entry name" value="Lipocln_cytosolic_FA-bd_dom"/>
</dbReference>
<dbReference type="Pfam" id="PF00061">
    <property type="entry name" value="Lipocalin"/>
    <property type="match status" value="1"/>
</dbReference>